<dbReference type="InParanoid" id="Q0USA7"/>
<dbReference type="VEuPathDB" id="FungiDB:JI435_053570"/>
<dbReference type="InterPro" id="IPR032675">
    <property type="entry name" value="LRR_dom_sf"/>
</dbReference>
<accession>Q0USA7</accession>
<dbReference type="InterPro" id="IPR019487">
    <property type="entry name" value="RAM_signalling_pathway_SOG2"/>
</dbReference>
<dbReference type="AlphaFoldDB" id="Q0USA7"/>
<dbReference type="STRING" id="321614.Q0USA7"/>
<name>Q0USA7_PHANO</name>
<evidence type="ECO:0000313" key="2">
    <source>
        <dbReference type="EMBL" id="EAT87748.2"/>
    </source>
</evidence>
<feature type="region of interest" description="Disordered" evidence="1">
    <location>
        <begin position="151"/>
        <end position="267"/>
    </location>
</feature>
<protein>
    <recommendedName>
        <fullName evidence="4">RAM signaling network component</fullName>
    </recommendedName>
</protein>
<dbReference type="HOGENOM" id="CLU_005610_1_0_1"/>
<dbReference type="KEGG" id="pno:SNOG_05357"/>
<dbReference type="RefSeq" id="XP_001795763.1">
    <property type="nucleotide sequence ID" value="XM_001795711.1"/>
</dbReference>
<dbReference type="Pfam" id="PF10428">
    <property type="entry name" value="SOG2"/>
    <property type="match status" value="1"/>
</dbReference>
<organism evidence="2 3">
    <name type="scientific">Phaeosphaeria nodorum (strain SN15 / ATCC MYA-4574 / FGSC 10173)</name>
    <name type="common">Glume blotch fungus</name>
    <name type="synonym">Parastagonospora nodorum</name>
    <dbReference type="NCBI Taxonomy" id="321614"/>
    <lineage>
        <taxon>Eukaryota</taxon>
        <taxon>Fungi</taxon>
        <taxon>Dikarya</taxon>
        <taxon>Ascomycota</taxon>
        <taxon>Pezizomycotina</taxon>
        <taxon>Dothideomycetes</taxon>
        <taxon>Pleosporomycetidae</taxon>
        <taxon>Pleosporales</taxon>
        <taxon>Pleosporineae</taxon>
        <taxon>Phaeosphaeriaceae</taxon>
        <taxon>Parastagonospora</taxon>
    </lineage>
</organism>
<evidence type="ECO:0008006" key="4">
    <source>
        <dbReference type="Google" id="ProtNLM"/>
    </source>
</evidence>
<dbReference type="Gene3D" id="3.80.10.10">
    <property type="entry name" value="Ribonuclease Inhibitor"/>
    <property type="match status" value="1"/>
</dbReference>
<evidence type="ECO:0000256" key="1">
    <source>
        <dbReference type="SAM" id="MobiDB-lite"/>
    </source>
</evidence>
<feature type="compositionally biased region" description="Polar residues" evidence="1">
    <location>
        <begin position="239"/>
        <end position="258"/>
    </location>
</feature>
<reference evidence="3" key="1">
    <citation type="journal article" date="2007" name="Plant Cell">
        <title>Dothideomycete-plant interactions illuminated by genome sequencing and EST analysis of the wheat pathogen Stagonospora nodorum.</title>
        <authorList>
            <person name="Hane J.K."/>
            <person name="Lowe R.G."/>
            <person name="Solomon P.S."/>
            <person name="Tan K.C."/>
            <person name="Schoch C.L."/>
            <person name="Spatafora J.W."/>
            <person name="Crous P.W."/>
            <person name="Kodira C."/>
            <person name="Birren B.W."/>
            <person name="Galagan J.E."/>
            <person name="Torriani S.F."/>
            <person name="McDonald B.A."/>
            <person name="Oliver R.P."/>
        </authorList>
    </citation>
    <scope>NUCLEOTIDE SEQUENCE [LARGE SCALE GENOMIC DNA]</scope>
    <source>
        <strain evidence="3">SN15 / ATCC MYA-4574 / FGSC 10173</strain>
    </source>
</reference>
<sequence length="830" mass="91249">MSNDGPQPISDEEVIRLTKAAFQTSRSDIRAAAESAPRELQQQQPGITIDLGHKHISRLPDEVIDVIRAEIERFGCPAPASLAALPTHETCHIANLTSLKVLAIAKNRIEELPVCLGEINSLQVLKLDGNPLVFPPPDVCTIKDERQRVDMERLRVESSGDESWTESNPETPRPSKRANGVRFPVRPSVGGGIEGFPSGKAESPGIPAPPIPTRSHFRVGSSTSNSGSKKPPIAPLVLSTAQNERNRSQSEGSGQSTQRQKRMGIYTNKGSELGSVDELRRASHFRGFSQGIVVPANSLANGMSGPATAIGYGDTGTVRSLANRPLSDVREYRRGSRAPDIVVEAAKNFLYAISVLHDCVSHMVRSISLTARDKESLHRKEDFYRRYQKTSLDLRALNDVLQKFDSLVEEDEEDAERLSRSVYVYTLRCLDSFMSISLSIAENRTEIAQNANPRIQGTLIELRNGCSVLGAQFKDTKMKIRRPSAADTATVRARQFKVRRFPTSPPQRNGNHQMPPPVILHSNDNSRTNTMTSISAATPRSGESSFTLATTMSRSNTMTSNFDEGDEDTQFGRVYQKLRTACDNCNTSIPQITQLLRDQLEILRRELDMDHPRYRALVDLIEKSNDVQQVTIPLGKRLYLMPPQDSYTRGQPEFWQHCMGFIKAWGELAAAYTQQGKDHKLLSFEVKQLMKPLHRMVKEASLVINDSPWSHLTSNNSGMMGPPSLSSMTSRTSAPRFLGRPTMVSGGGPSFPGPINTSLPAVGNSFPSATMSVNSAGYPTPVPATPLSAALGAAAQATVPNTPGLRSQSTSTVNFFERADRLMSQPNRRI</sequence>
<gene>
    <name evidence="2" type="ORF">SNOG_05357</name>
</gene>
<dbReference type="GeneID" id="5972638"/>
<dbReference type="SUPFAM" id="SSF52075">
    <property type="entry name" value="Outer arm dynein light chain 1"/>
    <property type="match status" value="1"/>
</dbReference>
<evidence type="ECO:0000313" key="3">
    <source>
        <dbReference type="Proteomes" id="UP000001055"/>
    </source>
</evidence>
<proteinExistence type="predicted"/>
<dbReference type="Proteomes" id="UP000001055">
    <property type="component" value="Unassembled WGS sequence"/>
</dbReference>
<dbReference type="eggNOG" id="KOG0619">
    <property type="taxonomic scope" value="Eukaryota"/>
</dbReference>
<dbReference type="EMBL" id="CH445331">
    <property type="protein sequence ID" value="EAT87748.2"/>
    <property type="molecule type" value="Genomic_DNA"/>
</dbReference>